<sequence length="71" mass="8026">MLHAYGFPDQFISLLSHCFQIVSSILVNGCKTDPFLSKCGLRQGDPLSPYLFILAINHLSIFIQEELDNKK</sequence>
<comment type="caution">
    <text evidence="1">The sequence shown here is derived from an EMBL/GenBank/DDBJ whole genome shotgun (WGS) entry which is preliminary data.</text>
</comment>
<keyword evidence="2" id="KW-1185">Reference proteome</keyword>
<proteinExistence type="predicted"/>
<reference evidence="1 2" key="1">
    <citation type="journal article" date="2022" name="DNA Res.">
        <title>Chromosomal-level genome assembly of the orchid tree Bauhinia variegata (Leguminosae; Cercidoideae) supports the allotetraploid origin hypothesis of Bauhinia.</title>
        <authorList>
            <person name="Zhong Y."/>
            <person name="Chen Y."/>
            <person name="Zheng D."/>
            <person name="Pang J."/>
            <person name="Liu Y."/>
            <person name="Luo S."/>
            <person name="Meng S."/>
            <person name="Qian L."/>
            <person name="Wei D."/>
            <person name="Dai S."/>
            <person name="Zhou R."/>
        </authorList>
    </citation>
    <scope>NUCLEOTIDE SEQUENCE [LARGE SCALE GENOMIC DNA]</scope>
    <source>
        <strain evidence="1">BV-YZ2020</strain>
    </source>
</reference>
<name>A0ACB9N875_BAUVA</name>
<organism evidence="1 2">
    <name type="scientific">Bauhinia variegata</name>
    <name type="common">Purple orchid tree</name>
    <name type="synonym">Phanera variegata</name>
    <dbReference type="NCBI Taxonomy" id="167791"/>
    <lineage>
        <taxon>Eukaryota</taxon>
        <taxon>Viridiplantae</taxon>
        <taxon>Streptophyta</taxon>
        <taxon>Embryophyta</taxon>
        <taxon>Tracheophyta</taxon>
        <taxon>Spermatophyta</taxon>
        <taxon>Magnoliopsida</taxon>
        <taxon>eudicotyledons</taxon>
        <taxon>Gunneridae</taxon>
        <taxon>Pentapetalae</taxon>
        <taxon>rosids</taxon>
        <taxon>fabids</taxon>
        <taxon>Fabales</taxon>
        <taxon>Fabaceae</taxon>
        <taxon>Cercidoideae</taxon>
        <taxon>Cercideae</taxon>
        <taxon>Bauhiniinae</taxon>
        <taxon>Bauhinia</taxon>
    </lineage>
</organism>
<dbReference type="EMBL" id="CM039432">
    <property type="protein sequence ID" value="KAI4331984.1"/>
    <property type="molecule type" value="Genomic_DNA"/>
</dbReference>
<evidence type="ECO:0000313" key="2">
    <source>
        <dbReference type="Proteomes" id="UP000828941"/>
    </source>
</evidence>
<dbReference type="Proteomes" id="UP000828941">
    <property type="component" value="Chromosome 7"/>
</dbReference>
<accession>A0ACB9N875</accession>
<evidence type="ECO:0000313" key="1">
    <source>
        <dbReference type="EMBL" id="KAI4331984.1"/>
    </source>
</evidence>
<gene>
    <name evidence="1" type="ORF">L6164_016927</name>
</gene>
<protein>
    <submittedName>
        <fullName evidence="1">Uncharacterized protein</fullName>
    </submittedName>
</protein>